<name>A0ABT9LN26_STRGD</name>
<evidence type="ECO:0000313" key="3">
    <source>
        <dbReference type="Proteomes" id="UP001231675"/>
    </source>
</evidence>
<dbReference type="GeneID" id="91554420"/>
<dbReference type="EMBL" id="JAURUD010000001">
    <property type="protein sequence ID" value="MDP9684940.1"/>
    <property type="molecule type" value="Genomic_DNA"/>
</dbReference>
<protein>
    <submittedName>
        <fullName evidence="2">Uncharacterized protein</fullName>
    </submittedName>
</protein>
<sequence length="445" mass="46787">MTAHSPTSTAPPALGGSRWHTFPAAGTTLTAREFFTATEPLLQGVIDAGALTAADDALLAEQIRATLALGTRETSLPLRIGPDSAPPARELGAQAEEIGRELASWATASFRRLLTDRIPLPAGPLVVRSHCYGHLLTPAAAERLLHRGGPVTMQLYNEWLHQIVLLRDALLPFTPWQDVPLRISPLGLRHLEEARDTFLTELLVRRVRHTSVVAFARRAVTGTDGPDGYGFDAPGGTALPAVLGLPPLTAPRYLLTWRPGPAPGAPVSYVAELPDYYAAPRTPVEELPATPAAAGPLTARVVPGPVTGATRTAAVEVTRADGTAARVDLGQALRGHRFARREDAAAPLPARTAELWTALRAPGLVWTGAGDTTVDATGQDPLVTLALLGRLYPENVTLRAAAHPANPADDRAGRTAPDGGGPSRLLVLAGPPHTPTTAKKNGAES</sequence>
<feature type="region of interest" description="Disordered" evidence="1">
    <location>
        <begin position="402"/>
        <end position="445"/>
    </location>
</feature>
<gene>
    <name evidence="2" type="ORF">J2S47_005442</name>
</gene>
<organism evidence="2 3">
    <name type="scientific">Streptomyces griseoviridis</name>
    <dbReference type="NCBI Taxonomy" id="45398"/>
    <lineage>
        <taxon>Bacteria</taxon>
        <taxon>Bacillati</taxon>
        <taxon>Actinomycetota</taxon>
        <taxon>Actinomycetes</taxon>
        <taxon>Kitasatosporales</taxon>
        <taxon>Streptomycetaceae</taxon>
        <taxon>Streptomyces</taxon>
    </lineage>
</organism>
<feature type="compositionally biased region" description="Polar residues" evidence="1">
    <location>
        <begin position="435"/>
        <end position="445"/>
    </location>
</feature>
<reference evidence="2 3" key="1">
    <citation type="submission" date="2023-07" db="EMBL/GenBank/DDBJ databases">
        <title>Sequencing the genomes of 1000 actinobacteria strains.</title>
        <authorList>
            <person name="Klenk H.-P."/>
        </authorList>
    </citation>
    <scope>NUCLEOTIDE SEQUENCE [LARGE SCALE GENOMIC DNA]</scope>
    <source>
        <strain evidence="2 3">DSM 40229</strain>
    </source>
</reference>
<proteinExistence type="predicted"/>
<evidence type="ECO:0000256" key="1">
    <source>
        <dbReference type="SAM" id="MobiDB-lite"/>
    </source>
</evidence>
<dbReference type="RefSeq" id="WP_189423006.1">
    <property type="nucleotide sequence ID" value="NZ_BMSM01000027.1"/>
</dbReference>
<accession>A0ABT9LN26</accession>
<dbReference type="Proteomes" id="UP001231675">
    <property type="component" value="Unassembled WGS sequence"/>
</dbReference>
<comment type="caution">
    <text evidence="2">The sequence shown here is derived from an EMBL/GenBank/DDBJ whole genome shotgun (WGS) entry which is preliminary data.</text>
</comment>
<evidence type="ECO:0000313" key="2">
    <source>
        <dbReference type="EMBL" id="MDP9684940.1"/>
    </source>
</evidence>
<keyword evidence="3" id="KW-1185">Reference proteome</keyword>